<keyword evidence="3" id="KW-1185">Reference proteome</keyword>
<gene>
    <name evidence="2" type="ORF">JJB11_14275</name>
</gene>
<evidence type="ECO:0000313" key="2">
    <source>
        <dbReference type="EMBL" id="MBK6007263.1"/>
    </source>
</evidence>
<dbReference type="Pfam" id="PF13643">
    <property type="entry name" value="DUF4145"/>
    <property type="match status" value="1"/>
</dbReference>
<evidence type="ECO:0000313" key="3">
    <source>
        <dbReference type="Proteomes" id="UP000630528"/>
    </source>
</evidence>
<accession>A0A934WN76</accession>
<dbReference type="RefSeq" id="WP_201172292.1">
    <property type="nucleotide sequence ID" value="NZ_JAEPWM010000005.1"/>
</dbReference>
<proteinExistence type="predicted"/>
<dbReference type="Proteomes" id="UP000630528">
    <property type="component" value="Unassembled WGS sequence"/>
</dbReference>
<reference evidence="2" key="2">
    <citation type="submission" date="2021-01" db="EMBL/GenBank/DDBJ databases">
        <authorList>
            <person name="Kang M."/>
        </authorList>
    </citation>
    <scope>NUCLEOTIDE SEQUENCE</scope>
    <source>
        <strain evidence="2">KACC 17527</strain>
    </source>
</reference>
<feature type="domain" description="DUF4145" evidence="1">
    <location>
        <begin position="107"/>
        <end position="184"/>
    </location>
</feature>
<evidence type="ECO:0000259" key="1">
    <source>
        <dbReference type="Pfam" id="PF13643"/>
    </source>
</evidence>
<dbReference type="EMBL" id="JAEPWM010000005">
    <property type="protein sequence ID" value="MBK6007263.1"/>
    <property type="molecule type" value="Genomic_DNA"/>
</dbReference>
<reference evidence="2" key="1">
    <citation type="journal article" date="2012" name="J. Microbiol. Biotechnol.">
        <title>Ramlibacter ginsenosidimutans sp. nov., with ginsenoside-converting activity.</title>
        <authorList>
            <person name="Wang L."/>
            <person name="An D.S."/>
            <person name="Kim S.G."/>
            <person name="Jin F.X."/>
            <person name="Kim S.C."/>
            <person name="Lee S.T."/>
            <person name="Im W.T."/>
        </authorList>
    </citation>
    <scope>NUCLEOTIDE SEQUENCE</scope>
    <source>
        <strain evidence="2">KACC 17527</strain>
    </source>
</reference>
<dbReference type="AlphaFoldDB" id="A0A934WN76"/>
<comment type="caution">
    <text evidence="2">The sequence shown here is derived from an EMBL/GenBank/DDBJ whole genome shotgun (WGS) entry which is preliminary data.</text>
</comment>
<dbReference type="InterPro" id="IPR025285">
    <property type="entry name" value="DUF4145"/>
</dbReference>
<sequence>MDSWWSLGEWSGFPGTKLALDKITCPFCSEPGKFTTEFHAEKKQPKGAKVLNFDTLKCSNCASFVQVFWSAGNERHDFRTQPWSLSFDKPPEHYPADVARYWLQAKKSLVACNYDAAVVMARSAVQLALRAHEAKGATLLDAIDDLASKGLVPPVLQDWSHNVRELGEEAAQPRTAQSPSAAQEAAEVVNFSDFMFEYLYLFPKRIGEFREHKPG</sequence>
<name>A0A934WN76_9BURK</name>
<organism evidence="2 3">
    <name type="scientific">Ramlibacter ginsenosidimutans</name>
    <dbReference type="NCBI Taxonomy" id="502333"/>
    <lineage>
        <taxon>Bacteria</taxon>
        <taxon>Pseudomonadati</taxon>
        <taxon>Pseudomonadota</taxon>
        <taxon>Betaproteobacteria</taxon>
        <taxon>Burkholderiales</taxon>
        <taxon>Comamonadaceae</taxon>
        <taxon>Ramlibacter</taxon>
    </lineage>
</organism>
<protein>
    <submittedName>
        <fullName evidence="2">DUF4145 domain-containing protein</fullName>
    </submittedName>
</protein>